<accession>A0ABP7ZTV6</accession>
<proteinExistence type="predicted"/>
<dbReference type="PANTHER" id="PTHR37422:SF13">
    <property type="entry name" value="LIPOPOLYSACCHARIDE BIOSYNTHESIS PROTEIN PA4999-RELATED"/>
    <property type="match status" value="1"/>
</dbReference>
<evidence type="ECO:0008006" key="5">
    <source>
        <dbReference type="Google" id="ProtNLM"/>
    </source>
</evidence>
<feature type="transmembrane region" description="Helical" evidence="2">
    <location>
        <begin position="45"/>
        <end position="68"/>
    </location>
</feature>
<comment type="caution">
    <text evidence="3">The sequence shown here is derived from an EMBL/GenBank/DDBJ whole genome shotgun (WGS) entry which is preliminary data.</text>
</comment>
<feature type="transmembrane region" description="Helical" evidence="2">
    <location>
        <begin position="229"/>
        <end position="248"/>
    </location>
</feature>
<feature type="transmembrane region" description="Helical" evidence="2">
    <location>
        <begin position="134"/>
        <end position="154"/>
    </location>
</feature>
<feature type="region of interest" description="Disordered" evidence="1">
    <location>
        <begin position="489"/>
        <end position="515"/>
    </location>
</feature>
<gene>
    <name evidence="3" type="ORF">GCM10022287_08130</name>
</gene>
<keyword evidence="2" id="KW-1133">Transmembrane helix</keyword>
<dbReference type="RefSeq" id="WP_344751994.1">
    <property type="nucleotide sequence ID" value="NZ_BAABBW010000001.1"/>
</dbReference>
<feature type="transmembrane region" description="Helical" evidence="2">
    <location>
        <begin position="397"/>
        <end position="417"/>
    </location>
</feature>
<feature type="transmembrane region" description="Helical" evidence="2">
    <location>
        <begin position="260"/>
        <end position="293"/>
    </location>
</feature>
<keyword evidence="2" id="KW-0812">Transmembrane</keyword>
<feature type="transmembrane region" description="Helical" evidence="2">
    <location>
        <begin position="455"/>
        <end position="473"/>
    </location>
</feature>
<keyword evidence="4" id="KW-1185">Reference proteome</keyword>
<keyword evidence="2" id="KW-0472">Membrane</keyword>
<name>A0ABP7ZTV6_9MICO</name>
<feature type="transmembrane region" description="Helical" evidence="2">
    <location>
        <begin position="6"/>
        <end position="33"/>
    </location>
</feature>
<feature type="transmembrane region" description="Helical" evidence="2">
    <location>
        <begin position="166"/>
        <end position="186"/>
    </location>
</feature>
<dbReference type="PANTHER" id="PTHR37422">
    <property type="entry name" value="TEICHURONIC ACID BIOSYNTHESIS PROTEIN TUAE"/>
    <property type="match status" value="1"/>
</dbReference>
<evidence type="ECO:0000313" key="3">
    <source>
        <dbReference type="EMBL" id="GAA4170358.1"/>
    </source>
</evidence>
<sequence>MKTRAIVSAALLAGIALASALWVPPLIGGGILLGVSFLYLARRVLFSWASALIILASVVMFIPVRRYAIPIPLPFQLEPYRVVIVLILVAMVVALLIDPRFTWKPVKFGASIGAFFLAMMLSVATNVASISENALGGAVLGQFINFGLLISVFFIVRQLLRDEGRVLVLIQFFVWSAAVVAFFAVVEKVTNVNVFLDLGKVLPLKLISDQTQSFRAGGDRSYASSQHPIALSVMLCMALPFAVWLSKYGAKPANRISRTIVYGFLIAVILLGMTTAVSRTAVIVIAVMILLTLALRPKLAAILIGSAVPALLIGAVALPKLIGTMIGSFLDPAQLVASQYTSAGWGGAGRLADLGPAMSKVVASPFFGTGFGSRVLVGPNANAFILDDQVLGTLLEAGAVGVLGLAIFMLVPPLRLIGFALRKDVPPRYAHLAFTCAVSCAGYIAALFFYDAFGFLQTFFVLCWVWAIGAWLLSESPRVGGVAGLRPRATAIDDDPAPALSPAPTRTAAPEEVPA</sequence>
<feature type="transmembrane region" description="Helical" evidence="2">
    <location>
        <begin position="299"/>
        <end position="318"/>
    </location>
</feature>
<organism evidence="3 4">
    <name type="scientific">Gryllotalpicola koreensis</name>
    <dbReference type="NCBI Taxonomy" id="993086"/>
    <lineage>
        <taxon>Bacteria</taxon>
        <taxon>Bacillati</taxon>
        <taxon>Actinomycetota</taxon>
        <taxon>Actinomycetes</taxon>
        <taxon>Micrococcales</taxon>
        <taxon>Microbacteriaceae</taxon>
        <taxon>Gryllotalpicola</taxon>
    </lineage>
</organism>
<feature type="transmembrane region" description="Helical" evidence="2">
    <location>
        <begin position="429"/>
        <end position="449"/>
    </location>
</feature>
<dbReference type="InterPro" id="IPR051533">
    <property type="entry name" value="WaaL-like"/>
</dbReference>
<protein>
    <recommendedName>
        <fullName evidence="5">O-antigen ligase domain-containing protein</fullName>
    </recommendedName>
</protein>
<feature type="transmembrane region" description="Helical" evidence="2">
    <location>
        <begin position="109"/>
        <end position="128"/>
    </location>
</feature>
<dbReference type="Proteomes" id="UP001501079">
    <property type="component" value="Unassembled WGS sequence"/>
</dbReference>
<evidence type="ECO:0000256" key="2">
    <source>
        <dbReference type="SAM" id="Phobius"/>
    </source>
</evidence>
<reference evidence="4" key="1">
    <citation type="journal article" date="2019" name="Int. J. Syst. Evol. Microbiol.">
        <title>The Global Catalogue of Microorganisms (GCM) 10K type strain sequencing project: providing services to taxonomists for standard genome sequencing and annotation.</title>
        <authorList>
            <consortium name="The Broad Institute Genomics Platform"/>
            <consortium name="The Broad Institute Genome Sequencing Center for Infectious Disease"/>
            <person name="Wu L."/>
            <person name="Ma J."/>
        </authorList>
    </citation>
    <scope>NUCLEOTIDE SEQUENCE [LARGE SCALE GENOMIC DNA]</scope>
    <source>
        <strain evidence="4">JCM 17591</strain>
    </source>
</reference>
<feature type="transmembrane region" description="Helical" evidence="2">
    <location>
        <begin position="80"/>
        <end position="97"/>
    </location>
</feature>
<dbReference type="EMBL" id="BAABBW010000001">
    <property type="protein sequence ID" value="GAA4170358.1"/>
    <property type="molecule type" value="Genomic_DNA"/>
</dbReference>
<evidence type="ECO:0000313" key="4">
    <source>
        <dbReference type="Proteomes" id="UP001501079"/>
    </source>
</evidence>
<evidence type="ECO:0000256" key="1">
    <source>
        <dbReference type="SAM" id="MobiDB-lite"/>
    </source>
</evidence>